<dbReference type="Proteomes" id="UP000290288">
    <property type="component" value="Unassembled WGS sequence"/>
</dbReference>
<evidence type="ECO:0000256" key="3">
    <source>
        <dbReference type="ARBA" id="ARBA00010617"/>
    </source>
</evidence>
<dbReference type="GO" id="GO:0004497">
    <property type="term" value="F:monooxygenase activity"/>
    <property type="evidence" value="ECO:0007669"/>
    <property type="project" value="UniProtKB-KW"/>
</dbReference>
<keyword evidence="8 10" id="KW-0503">Monooxygenase</keyword>
<dbReference type="OrthoDB" id="2789670at2759"/>
<evidence type="ECO:0000256" key="1">
    <source>
        <dbReference type="ARBA" id="ARBA00001971"/>
    </source>
</evidence>
<dbReference type="GO" id="GO:0016705">
    <property type="term" value="F:oxidoreductase activity, acting on paired donors, with incorporation or reduction of molecular oxygen"/>
    <property type="evidence" value="ECO:0007669"/>
    <property type="project" value="InterPro"/>
</dbReference>
<evidence type="ECO:0000256" key="2">
    <source>
        <dbReference type="ARBA" id="ARBA00005179"/>
    </source>
</evidence>
<dbReference type="PANTHER" id="PTHR46300">
    <property type="entry name" value="P450, PUTATIVE (EUROFUNG)-RELATED-RELATED"/>
    <property type="match status" value="1"/>
</dbReference>
<evidence type="ECO:0000256" key="6">
    <source>
        <dbReference type="ARBA" id="ARBA00023002"/>
    </source>
</evidence>
<dbReference type="PRINTS" id="PR00463">
    <property type="entry name" value="EP450I"/>
</dbReference>
<dbReference type="STRING" id="2316362.A0A4Q2DZ18"/>
<dbReference type="Gene3D" id="1.10.630.10">
    <property type="entry name" value="Cytochrome P450"/>
    <property type="match status" value="1"/>
</dbReference>
<dbReference type="GO" id="GO:0005506">
    <property type="term" value="F:iron ion binding"/>
    <property type="evidence" value="ECO:0007669"/>
    <property type="project" value="InterPro"/>
</dbReference>
<evidence type="ECO:0000256" key="10">
    <source>
        <dbReference type="RuleBase" id="RU000461"/>
    </source>
</evidence>
<dbReference type="CDD" id="cd11065">
    <property type="entry name" value="CYP64-like"/>
    <property type="match status" value="1"/>
</dbReference>
<comment type="cofactor">
    <cofactor evidence="1 9">
        <name>heme</name>
        <dbReference type="ChEBI" id="CHEBI:30413"/>
    </cofactor>
</comment>
<evidence type="ECO:0000313" key="12">
    <source>
        <dbReference type="Proteomes" id="UP000290288"/>
    </source>
</evidence>
<gene>
    <name evidence="11" type="ORF">EST38_g1101</name>
</gene>
<evidence type="ECO:0000256" key="4">
    <source>
        <dbReference type="ARBA" id="ARBA00022617"/>
    </source>
</evidence>
<evidence type="ECO:0000256" key="5">
    <source>
        <dbReference type="ARBA" id="ARBA00022723"/>
    </source>
</evidence>
<dbReference type="Pfam" id="PF00067">
    <property type="entry name" value="p450"/>
    <property type="match status" value="1"/>
</dbReference>
<evidence type="ECO:0008006" key="13">
    <source>
        <dbReference type="Google" id="ProtNLM"/>
    </source>
</evidence>
<dbReference type="PROSITE" id="PS00086">
    <property type="entry name" value="CYTOCHROME_P450"/>
    <property type="match status" value="1"/>
</dbReference>
<protein>
    <recommendedName>
        <fullName evidence="13">Cytochrome P450</fullName>
    </recommendedName>
</protein>
<dbReference type="InterPro" id="IPR017972">
    <property type="entry name" value="Cyt_P450_CS"/>
</dbReference>
<keyword evidence="5 9" id="KW-0479">Metal-binding</keyword>
<evidence type="ECO:0000256" key="8">
    <source>
        <dbReference type="ARBA" id="ARBA00023033"/>
    </source>
</evidence>
<evidence type="ECO:0000256" key="9">
    <source>
        <dbReference type="PIRSR" id="PIRSR602401-1"/>
    </source>
</evidence>
<dbReference type="PRINTS" id="PR00385">
    <property type="entry name" value="P450"/>
</dbReference>
<dbReference type="EMBL" id="SDEE01000014">
    <property type="protein sequence ID" value="RXW24792.1"/>
    <property type="molecule type" value="Genomic_DNA"/>
</dbReference>
<dbReference type="InterPro" id="IPR050364">
    <property type="entry name" value="Cytochrome_P450_fung"/>
</dbReference>
<name>A0A4Q2DZ18_9AGAR</name>
<dbReference type="GO" id="GO:0020037">
    <property type="term" value="F:heme binding"/>
    <property type="evidence" value="ECO:0007669"/>
    <property type="project" value="InterPro"/>
</dbReference>
<comment type="caution">
    <text evidence="11">The sequence shown here is derived from an EMBL/GenBank/DDBJ whole genome shotgun (WGS) entry which is preliminary data.</text>
</comment>
<organism evidence="11 12">
    <name type="scientific">Candolleomyces aberdarensis</name>
    <dbReference type="NCBI Taxonomy" id="2316362"/>
    <lineage>
        <taxon>Eukaryota</taxon>
        <taxon>Fungi</taxon>
        <taxon>Dikarya</taxon>
        <taxon>Basidiomycota</taxon>
        <taxon>Agaricomycotina</taxon>
        <taxon>Agaricomycetes</taxon>
        <taxon>Agaricomycetidae</taxon>
        <taxon>Agaricales</taxon>
        <taxon>Agaricineae</taxon>
        <taxon>Psathyrellaceae</taxon>
        <taxon>Candolleomyces</taxon>
    </lineage>
</organism>
<evidence type="ECO:0000313" key="11">
    <source>
        <dbReference type="EMBL" id="RXW24792.1"/>
    </source>
</evidence>
<feature type="binding site" description="axial binding residue" evidence="9">
    <location>
        <position position="393"/>
    </location>
    <ligand>
        <name>heme</name>
        <dbReference type="ChEBI" id="CHEBI:30413"/>
    </ligand>
    <ligandPart>
        <name>Fe</name>
        <dbReference type="ChEBI" id="CHEBI:18248"/>
    </ligandPart>
</feature>
<dbReference type="InterPro" id="IPR001128">
    <property type="entry name" value="Cyt_P450"/>
</dbReference>
<comment type="similarity">
    <text evidence="3 10">Belongs to the cytochrome P450 family.</text>
</comment>
<keyword evidence="4 9" id="KW-0349">Heme</keyword>
<dbReference type="InterPro" id="IPR002401">
    <property type="entry name" value="Cyt_P450_E_grp-I"/>
</dbReference>
<comment type="pathway">
    <text evidence="2">Secondary metabolite biosynthesis.</text>
</comment>
<reference evidence="11 12" key="1">
    <citation type="submission" date="2019-01" db="EMBL/GenBank/DDBJ databases">
        <title>Draft genome sequence of Psathyrella aberdarensis IHI B618.</title>
        <authorList>
            <person name="Buettner E."/>
            <person name="Kellner H."/>
        </authorList>
    </citation>
    <scope>NUCLEOTIDE SEQUENCE [LARGE SCALE GENOMIC DNA]</scope>
    <source>
        <strain evidence="11 12">IHI B618</strain>
    </source>
</reference>
<dbReference type="SUPFAM" id="SSF48264">
    <property type="entry name" value="Cytochrome P450"/>
    <property type="match status" value="1"/>
</dbReference>
<keyword evidence="12" id="KW-1185">Reference proteome</keyword>
<sequence length="465" mass="52411">MALNSLPTAMFHGLRGPSHPAAQLGVIVTAALIFYAGYVKLSRPRLPLPPGPRTSIFSSPPQSSPYPWITYLEWKKTYGDLVYFKTMGYPMLVVNSYDAMTDLFDKRGDIYSSRPVRTMIRELHLIRSASAGVVLTLAYGYEVADNQDEYVHLADEALKSMGRAGLLGTYYVDYFPWLKHLPEWFPFTQFKRDAKIWRIPVRQVLHRPFDATKQRLKEGKASSCLVADELEQVYAGLSSADEQTIRNTAATTFAAGSDTVVSALSSFFLAMANFPDSQRRAQEEVDRVLQGRLPTHADRADLPLTSICYELLRWNPVTPLVLPRYATVEHEYRGYAIPQGTTMYANVWAALHDERYPNPFEFKVDRFLDQPKNAQAGINPLPDIVFGFGRRVCAGKELAFDFLWIAVASLLVSYDISKAVDENGYIIDAPIEYTPHLLSHPKEFRCSIRPRSPGAAAIIEQTAYF</sequence>
<evidence type="ECO:0000256" key="7">
    <source>
        <dbReference type="ARBA" id="ARBA00023004"/>
    </source>
</evidence>
<dbReference type="AlphaFoldDB" id="A0A4Q2DZ18"/>
<proteinExistence type="inferred from homology"/>
<keyword evidence="7 9" id="KW-0408">Iron</keyword>
<dbReference type="InterPro" id="IPR036396">
    <property type="entry name" value="Cyt_P450_sf"/>
</dbReference>
<dbReference type="PANTHER" id="PTHR46300:SF7">
    <property type="entry name" value="P450, PUTATIVE (EUROFUNG)-RELATED"/>
    <property type="match status" value="1"/>
</dbReference>
<keyword evidence="6 10" id="KW-0560">Oxidoreductase</keyword>
<accession>A0A4Q2DZ18</accession>